<feature type="domain" description="Glycosyl transferase family 1" evidence="1">
    <location>
        <begin position="177"/>
        <end position="329"/>
    </location>
</feature>
<dbReference type="Proteomes" id="UP000238730">
    <property type="component" value="Unassembled WGS sequence"/>
</dbReference>
<dbReference type="InterPro" id="IPR028098">
    <property type="entry name" value="Glyco_trans_4-like_N"/>
</dbReference>
<accession>A0A2S7W0Z1</accession>
<dbReference type="Pfam" id="PF00534">
    <property type="entry name" value="Glycos_transf_1"/>
    <property type="match status" value="1"/>
</dbReference>
<dbReference type="GO" id="GO:0016757">
    <property type="term" value="F:glycosyltransferase activity"/>
    <property type="evidence" value="ECO:0007669"/>
    <property type="project" value="InterPro"/>
</dbReference>
<reference evidence="3 4" key="1">
    <citation type="submission" date="2016-12" db="EMBL/GenBank/DDBJ databases">
        <title>Diversity of luminous bacteria.</title>
        <authorList>
            <person name="Yoshizawa S."/>
            <person name="Kogure K."/>
        </authorList>
    </citation>
    <scope>NUCLEOTIDE SEQUENCE [LARGE SCALE GENOMIC DNA]</scope>
    <source>
        <strain evidence="3 4">LC1-200</strain>
    </source>
</reference>
<evidence type="ECO:0000313" key="4">
    <source>
        <dbReference type="Proteomes" id="UP000238730"/>
    </source>
</evidence>
<dbReference type="Gene3D" id="3.40.50.2000">
    <property type="entry name" value="Glycogen Phosphorylase B"/>
    <property type="match status" value="2"/>
</dbReference>
<organism evidence="3 4">
    <name type="scientific">Photobacterium angustum</name>
    <dbReference type="NCBI Taxonomy" id="661"/>
    <lineage>
        <taxon>Bacteria</taxon>
        <taxon>Pseudomonadati</taxon>
        <taxon>Pseudomonadota</taxon>
        <taxon>Gammaproteobacteria</taxon>
        <taxon>Vibrionales</taxon>
        <taxon>Vibrionaceae</taxon>
        <taxon>Photobacterium</taxon>
    </lineage>
</organism>
<feature type="domain" description="Glycosyltransferase subfamily 4-like N-terminal" evidence="2">
    <location>
        <begin position="13"/>
        <end position="169"/>
    </location>
</feature>
<evidence type="ECO:0000259" key="2">
    <source>
        <dbReference type="Pfam" id="PF13439"/>
    </source>
</evidence>
<keyword evidence="3" id="KW-0808">Transferase</keyword>
<sequence>MIRTLQVVQHLRPGGLEKLVLNLVRFASSNHRVYVASLEETATSAISAWPELSAFRNQLIFLNKPSGIHLHTAYQLRKLVNKLKITTVHSHHLGPLLYSRLALLGLSTTHIHTEHDSWHLEEPKQQTLTRWLLKYKHVELVADAPTIAKDLHQRLGRPADHIINNGIDCHFYCIGDQAEARHDLALPQKQIFIGCAGRLVSEKGIDTMLIALSSLPEHYHLVIAGDGEQLSSLKQLACRLQLEHRIHWLGYCKNMRSFYRAIDVFCMPSRHEGLPLALLEAQACGKPIVASNIGAIPDVAHPENSVLISPNDPVQLAHALDHVLTHKPNETKTAHFIQHVADVRTMTAAYEALAK</sequence>
<dbReference type="RefSeq" id="WP_105061074.1">
    <property type="nucleotide sequence ID" value="NZ_MSCJ01000001.1"/>
</dbReference>
<proteinExistence type="predicted"/>
<dbReference type="OrthoDB" id="9775208at2"/>
<dbReference type="AlphaFoldDB" id="A0A2S7W0Z1"/>
<dbReference type="SUPFAM" id="SSF53756">
    <property type="entry name" value="UDP-Glycosyltransferase/glycogen phosphorylase"/>
    <property type="match status" value="1"/>
</dbReference>
<protein>
    <submittedName>
        <fullName evidence="3">Glycosyltransferase</fullName>
    </submittedName>
</protein>
<comment type="caution">
    <text evidence="3">The sequence shown here is derived from an EMBL/GenBank/DDBJ whole genome shotgun (WGS) entry which is preliminary data.</text>
</comment>
<name>A0A2S7W0Z1_PHOAN</name>
<gene>
    <name evidence="3" type="ORF">BTO08_11945</name>
</gene>
<dbReference type="EMBL" id="MSCJ01000001">
    <property type="protein sequence ID" value="PQJ68020.1"/>
    <property type="molecule type" value="Genomic_DNA"/>
</dbReference>
<dbReference type="GO" id="GO:1901135">
    <property type="term" value="P:carbohydrate derivative metabolic process"/>
    <property type="evidence" value="ECO:0007669"/>
    <property type="project" value="UniProtKB-ARBA"/>
</dbReference>
<dbReference type="InterPro" id="IPR001296">
    <property type="entry name" value="Glyco_trans_1"/>
</dbReference>
<dbReference type="Pfam" id="PF13439">
    <property type="entry name" value="Glyco_transf_4"/>
    <property type="match status" value="1"/>
</dbReference>
<dbReference type="PANTHER" id="PTHR12526">
    <property type="entry name" value="GLYCOSYLTRANSFERASE"/>
    <property type="match status" value="1"/>
</dbReference>
<dbReference type="PANTHER" id="PTHR12526:SF637">
    <property type="entry name" value="GLYCOSYLTRANSFERASE EPSF-RELATED"/>
    <property type="match status" value="1"/>
</dbReference>
<evidence type="ECO:0000313" key="3">
    <source>
        <dbReference type="EMBL" id="PQJ68020.1"/>
    </source>
</evidence>
<evidence type="ECO:0000259" key="1">
    <source>
        <dbReference type="Pfam" id="PF00534"/>
    </source>
</evidence>